<organism evidence="9 10">
    <name type="scientific">Zingiber officinale</name>
    <name type="common">Ginger</name>
    <name type="synonym">Amomum zingiber</name>
    <dbReference type="NCBI Taxonomy" id="94328"/>
    <lineage>
        <taxon>Eukaryota</taxon>
        <taxon>Viridiplantae</taxon>
        <taxon>Streptophyta</taxon>
        <taxon>Embryophyta</taxon>
        <taxon>Tracheophyta</taxon>
        <taxon>Spermatophyta</taxon>
        <taxon>Magnoliopsida</taxon>
        <taxon>Liliopsida</taxon>
        <taxon>Zingiberales</taxon>
        <taxon>Zingiberaceae</taxon>
        <taxon>Zingiber</taxon>
    </lineage>
</organism>
<dbReference type="GO" id="GO:0008173">
    <property type="term" value="F:RNA methyltransferase activity"/>
    <property type="evidence" value="ECO:0007669"/>
    <property type="project" value="InterPro"/>
</dbReference>
<evidence type="ECO:0000256" key="1">
    <source>
        <dbReference type="ARBA" id="ARBA00022603"/>
    </source>
</evidence>
<dbReference type="AlphaFoldDB" id="A0A8J5C2T8"/>
<dbReference type="InterPro" id="IPR001537">
    <property type="entry name" value="SpoU_MeTrfase"/>
</dbReference>
<keyword evidence="3" id="KW-0479">Metal-binding</keyword>
<dbReference type="InterPro" id="IPR001965">
    <property type="entry name" value="Znf_PHD"/>
</dbReference>
<reference evidence="9 10" key="1">
    <citation type="submission" date="2020-08" db="EMBL/GenBank/DDBJ databases">
        <title>Plant Genome Project.</title>
        <authorList>
            <person name="Zhang R.-G."/>
        </authorList>
    </citation>
    <scope>NUCLEOTIDE SEQUENCE [LARGE SCALE GENOMIC DNA]</scope>
    <source>
        <tissue evidence="9">Rhizome</tissue>
    </source>
</reference>
<feature type="domain" description="PHD-type" evidence="8">
    <location>
        <begin position="629"/>
        <end position="681"/>
    </location>
</feature>
<dbReference type="InterPro" id="IPR011011">
    <property type="entry name" value="Znf_FYVE_PHD"/>
</dbReference>
<accession>A0A8J5C2T8</accession>
<feature type="region of interest" description="Disordered" evidence="7">
    <location>
        <begin position="686"/>
        <end position="721"/>
    </location>
</feature>
<evidence type="ECO:0000313" key="9">
    <source>
        <dbReference type="EMBL" id="KAG6471265.1"/>
    </source>
</evidence>
<dbReference type="GO" id="GO:0006396">
    <property type="term" value="P:RNA processing"/>
    <property type="evidence" value="ECO:0007669"/>
    <property type="project" value="InterPro"/>
</dbReference>
<comment type="caution">
    <text evidence="9">The sequence shown here is derived from an EMBL/GenBank/DDBJ whole genome shotgun (WGS) entry which is preliminary data.</text>
</comment>
<dbReference type="SMART" id="SM00249">
    <property type="entry name" value="PHD"/>
    <property type="match status" value="1"/>
</dbReference>
<dbReference type="GO" id="GO:0008270">
    <property type="term" value="F:zinc ion binding"/>
    <property type="evidence" value="ECO:0007669"/>
    <property type="project" value="UniProtKB-KW"/>
</dbReference>
<evidence type="ECO:0000256" key="7">
    <source>
        <dbReference type="SAM" id="MobiDB-lite"/>
    </source>
</evidence>
<evidence type="ECO:0000256" key="5">
    <source>
        <dbReference type="ARBA" id="ARBA00022833"/>
    </source>
</evidence>
<dbReference type="InterPro" id="IPR029026">
    <property type="entry name" value="tRNA_m1G_MTases_N"/>
</dbReference>
<dbReference type="PANTHER" id="PTHR47527">
    <property type="entry name" value="RING/FYVE/PHD ZINC FINGER SUPERFAMILY PROTEIN"/>
    <property type="match status" value="1"/>
</dbReference>
<dbReference type="Pfam" id="PF25073">
    <property type="entry name" value="DUF7797"/>
    <property type="match status" value="1"/>
</dbReference>
<evidence type="ECO:0000256" key="4">
    <source>
        <dbReference type="ARBA" id="ARBA00022771"/>
    </source>
</evidence>
<keyword evidence="10" id="KW-1185">Reference proteome</keyword>
<dbReference type="SUPFAM" id="SSF75217">
    <property type="entry name" value="alpha/beta knot"/>
    <property type="match status" value="1"/>
</dbReference>
<evidence type="ECO:0000256" key="3">
    <source>
        <dbReference type="ARBA" id="ARBA00022723"/>
    </source>
</evidence>
<dbReference type="InterPro" id="IPR013083">
    <property type="entry name" value="Znf_RING/FYVE/PHD"/>
</dbReference>
<dbReference type="Gene3D" id="3.40.1280.10">
    <property type="match status" value="1"/>
</dbReference>
<dbReference type="SUPFAM" id="SSF57903">
    <property type="entry name" value="FYVE/PHD zinc finger"/>
    <property type="match status" value="1"/>
</dbReference>
<dbReference type="InterPro" id="IPR019787">
    <property type="entry name" value="Znf_PHD-finger"/>
</dbReference>
<dbReference type="InterPro" id="IPR056699">
    <property type="entry name" value="DUF7797"/>
</dbReference>
<dbReference type="Pfam" id="PF00628">
    <property type="entry name" value="PHD"/>
    <property type="match status" value="1"/>
</dbReference>
<evidence type="ECO:0000256" key="2">
    <source>
        <dbReference type="ARBA" id="ARBA00022679"/>
    </source>
</evidence>
<dbReference type="InterPro" id="IPR016914">
    <property type="entry name" value="TrmL"/>
</dbReference>
<dbReference type="HAMAP" id="MF_01885">
    <property type="entry name" value="tRNA_methyltr_TrmL"/>
    <property type="match status" value="1"/>
</dbReference>
<name>A0A8J5C2T8_ZINOF</name>
<proteinExistence type="inferred from homology"/>
<keyword evidence="5" id="KW-0862">Zinc</keyword>
<feature type="compositionally biased region" description="Polar residues" evidence="7">
    <location>
        <begin position="796"/>
        <end position="813"/>
    </location>
</feature>
<evidence type="ECO:0000259" key="8">
    <source>
        <dbReference type="PROSITE" id="PS50016"/>
    </source>
</evidence>
<dbReference type="Proteomes" id="UP000734854">
    <property type="component" value="Unassembled WGS sequence"/>
</dbReference>
<dbReference type="CDD" id="cd15489">
    <property type="entry name" value="PHD_SF"/>
    <property type="match status" value="1"/>
</dbReference>
<evidence type="ECO:0000313" key="10">
    <source>
        <dbReference type="Proteomes" id="UP000734854"/>
    </source>
</evidence>
<dbReference type="Gene3D" id="3.30.40.10">
    <property type="entry name" value="Zinc/RING finger domain, C3HC4 (zinc finger)"/>
    <property type="match status" value="1"/>
</dbReference>
<sequence length="911" mass="98737">MAPCSSRLLIDRLRCDLRTRRLFRVSGRTPHKIASLSFHSSSSLEPFSYRVSLISRTCAASAVGLHLVGPLGYKIEDSKLKRAGLDYWPYPVIKMLFHLLPIIQNESVTADLNRFYGLCSCCLCVGLLYSIFDFVYVVVKVHNSWSEFHDYFKQQDGEKRLLAFTKRGTHIHSVSSYTGYFYSATLITNLTMEHNFIAMNAYNNSHIQDFSYKKGDWLVFGSETTGLPPQALMDCSTECLGGGTIRIPMIDTYVRCLNLSVSVGIAVYEAARQLNYEQLQVRISSMGEEGPATSGDPETRKRAREEGDLKRVAEIVMVLSAMGQLRGGKEPTAAEKALVAEARERLVMICEAIRPKELFSTEAVRVVADDLGLSRSKDPGLGFRPPKMSIAEKLLLTKKKMDESKETSVHSTVLPPQQFPLGFGVKSDSCGTLAHDAGGFHSPISRVPVLACAASPLKQLHVSNVQSGVNNIKHSSGPLDKGWPAAHTGLNVRSSGPSYVTQDQVENLPKKSSTISSMQSSSVAAVARFGQPTKWLDHSSIKSEGAAGVNAVQASHQMKNQDIKSSVIQAGQGGLHIPHQPPQGVAFIHTPALYTNHNDIATSVQKILQPKVPDHPSWTPPSSEYMNAPLNCQICNNVIADIESLLVCDACEKGNHLKCLQSYGSRAVSKAEWHCPNCLASSNGKPLPPKYGKVTRAPVPAQKVAPNSAASKKTEDSGPKVSQLKAIANGNSDVSQNSSSANEGGSHYDSMAIDIEMNLITTRVKGVIEKSNALGGNHLKETTGAACANSDMPCENHNNLESDSSVSANTKESPNVRPRTLGENNSMDSQSLVVENNHFSKATLAQNSDQDLLSNVKVSTSHLHENPTTITSGLEVHGEKKPSVCIEVSSVRVVNEGSLEATPDESNGSFS</sequence>
<dbReference type="GO" id="GO:0003723">
    <property type="term" value="F:RNA binding"/>
    <property type="evidence" value="ECO:0007669"/>
    <property type="project" value="InterPro"/>
</dbReference>
<evidence type="ECO:0000256" key="6">
    <source>
        <dbReference type="PROSITE-ProRule" id="PRU00146"/>
    </source>
</evidence>
<protein>
    <recommendedName>
        <fullName evidence="8">PHD-type domain-containing protein</fullName>
    </recommendedName>
</protein>
<keyword evidence="2" id="KW-0808">Transferase</keyword>
<dbReference type="GO" id="GO:0001510">
    <property type="term" value="P:RNA methylation"/>
    <property type="evidence" value="ECO:0007669"/>
    <property type="project" value="InterPro"/>
</dbReference>
<dbReference type="InterPro" id="IPR029028">
    <property type="entry name" value="Alpha/beta_knot_MTases"/>
</dbReference>
<feature type="region of interest" description="Disordered" evidence="7">
    <location>
        <begin position="286"/>
        <end position="305"/>
    </location>
</feature>
<dbReference type="PROSITE" id="PS50016">
    <property type="entry name" value="ZF_PHD_2"/>
    <property type="match status" value="1"/>
</dbReference>
<dbReference type="PANTHER" id="PTHR47527:SF3">
    <property type="entry name" value="RING_FYVE_PHD ZINC FINGER SUPERFAMILY PROTEIN"/>
    <property type="match status" value="1"/>
</dbReference>
<dbReference type="Pfam" id="PF00588">
    <property type="entry name" value="SpoU_methylase"/>
    <property type="match status" value="1"/>
</dbReference>
<gene>
    <name evidence="9" type="ORF">ZIOFF_072375</name>
</gene>
<dbReference type="EMBL" id="JACMSC010000021">
    <property type="protein sequence ID" value="KAG6471265.1"/>
    <property type="molecule type" value="Genomic_DNA"/>
</dbReference>
<keyword evidence="1" id="KW-0489">Methyltransferase</keyword>
<keyword evidence="4 6" id="KW-0863">Zinc-finger</keyword>
<feature type="region of interest" description="Disordered" evidence="7">
    <location>
        <begin position="796"/>
        <end position="826"/>
    </location>
</feature>